<dbReference type="OrthoDB" id="9816424at2"/>
<organism evidence="1 2">
    <name type="scientific">Mucilaginibacter celer</name>
    <dbReference type="NCBI Taxonomy" id="2305508"/>
    <lineage>
        <taxon>Bacteria</taxon>
        <taxon>Pseudomonadati</taxon>
        <taxon>Bacteroidota</taxon>
        <taxon>Sphingobacteriia</taxon>
        <taxon>Sphingobacteriales</taxon>
        <taxon>Sphingobacteriaceae</taxon>
        <taxon>Mucilaginibacter</taxon>
    </lineage>
</organism>
<evidence type="ECO:0000313" key="1">
    <source>
        <dbReference type="EMBL" id="AYL97737.1"/>
    </source>
</evidence>
<name>A0A494VQC8_9SPHI</name>
<dbReference type="Pfam" id="PF13469">
    <property type="entry name" value="Sulfotransfer_3"/>
    <property type="match status" value="1"/>
</dbReference>
<reference evidence="1 2" key="1">
    <citation type="submission" date="2018-10" db="EMBL/GenBank/DDBJ databases">
        <title>Genome sequencing of Mucilaginibacter sp. HYN0043.</title>
        <authorList>
            <person name="Kim M."/>
            <person name="Yi H."/>
        </authorList>
    </citation>
    <scope>NUCLEOTIDE SEQUENCE [LARGE SCALE GENOMIC DNA]</scope>
    <source>
        <strain evidence="1 2">HYN0043</strain>
    </source>
</reference>
<evidence type="ECO:0008006" key="3">
    <source>
        <dbReference type="Google" id="ProtNLM"/>
    </source>
</evidence>
<dbReference type="Gene3D" id="3.40.50.300">
    <property type="entry name" value="P-loop containing nucleotide triphosphate hydrolases"/>
    <property type="match status" value="1"/>
</dbReference>
<sequence>MTQTLIIAGMHRSGTSLITNWLSRCGMQIGERLCVGNAGNVEGHFEDVEFLKLHEEILNCNSLDISGLVENKHIKIPLYQLEKLKAVIGIKQELYEQWAWKDPRTCLFLDTYTELLPDAKYLVITRNFQSVVSSLLRREFAYIDKKYMARNYIQRLAWTKFRRKRRREAFWHDHAGAFLKIWISYNEEILRTIKKLKPDEYLVTNYAQLLENDSDVFNFLTGKWNLSLNYFDFKDVYKQELMGKAEDISDYVPDKSLLIKATYLVKRLNSHMRGAESFGEHD</sequence>
<dbReference type="AlphaFoldDB" id="A0A494VQC8"/>
<keyword evidence="2" id="KW-1185">Reference proteome</keyword>
<dbReference type="KEGG" id="muh:HYN43_021645"/>
<proteinExistence type="predicted"/>
<gene>
    <name evidence="1" type="ORF">HYN43_021645</name>
</gene>
<evidence type="ECO:0000313" key="2">
    <source>
        <dbReference type="Proteomes" id="UP000270046"/>
    </source>
</evidence>
<protein>
    <recommendedName>
        <fullName evidence="3">Sulfotransferase family protein</fullName>
    </recommendedName>
</protein>
<dbReference type="Proteomes" id="UP000270046">
    <property type="component" value="Chromosome"/>
</dbReference>
<accession>A0A494VQC8</accession>
<dbReference type="EMBL" id="CP032869">
    <property type="protein sequence ID" value="AYL97737.1"/>
    <property type="molecule type" value="Genomic_DNA"/>
</dbReference>
<dbReference type="RefSeq" id="WP_119406024.1">
    <property type="nucleotide sequence ID" value="NZ_CP032869.1"/>
</dbReference>
<dbReference type="SUPFAM" id="SSF52540">
    <property type="entry name" value="P-loop containing nucleoside triphosphate hydrolases"/>
    <property type="match status" value="1"/>
</dbReference>
<dbReference type="InterPro" id="IPR027417">
    <property type="entry name" value="P-loop_NTPase"/>
</dbReference>